<evidence type="ECO:0000313" key="16">
    <source>
        <dbReference type="Proteomes" id="UP000593565"/>
    </source>
</evidence>
<keyword evidence="7" id="KW-1015">Disulfide bond</keyword>
<evidence type="ECO:0000313" key="15">
    <source>
        <dbReference type="EMBL" id="KAF4093638.1"/>
    </source>
</evidence>
<dbReference type="InterPro" id="IPR051713">
    <property type="entry name" value="T-cell_Activation_Regulation"/>
</dbReference>
<feature type="signal peptide" evidence="13">
    <location>
        <begin position="1"/>
        <end position="22"/>
    </location>
</feature>
<keyword evidence="2" id="KW-1003">Cell membrane</keyword>
<dbReference type="SUPFAM" id="SSF48726">
    <property type="entry name" value="Immunoglobulin"/>
    <property type="match status" value="2"/>
</dbReference>
<evidence type="ECO:0000256" key="2">
    <source>
        <dbReference type="ARBA" id="ARBA00022475"/>
    </source>
</evidence>
<keyword evidence="10" id="KW-0393">Immunoglobulin domain</keyword>
<name>A0A7J6BIR8_AMEME</name>
<feature type="region of interest" description="Disordered" evidence="11">
    <location>
        <begin position="267"/>
        <end position="295"/>
    </location>
</feature>
<comment type="caution">
    <text evidence="15">The sequence shown here is derived from an EMBL/GenBank/DDBJ whole genome shotgun (WGS) entry which is preliminary data.</text>
</comment>
<dbReference type="PROSITE" id="PS50835">
    <property type="entry name" value="IG_LIKE"/>
    <property type="match status" value="2"/>
</dbReference>
<dbReference type="GO" id="GO:0031295">
    <property type="term" value="P:T cell costimulation"/>
    <property type="evidence" value="ECO:0007669"/>
    <property type="project" value="TreeGrafter"/>
</dbReference>
<evidence type="ECO:0000256" key="4">
    <source>
        <dbReference type="ARBA" id="ARBA00022729"/>
    </source>
</evidence>
<dbReference type="SMART" id="SM00408">
    <property type="entry name" value="IGc2"/>
    <property type="match status" value="1"/>
</dbReference>
<evidence type="ECO:0000256" key="5">
    <source>
        <dbReference type="ARBA" id="ARBA00022989"/>
    </source>
</evidence>
<dbReference type="InterPro" id="IPR003599">
    <property type="entry name" value="Ig_sub"/>
</dbReference>
<dbReference type="PANTHER" id="PTHR25466:SF9">
    <property type="entry name" value="FIBRONECTIN TYPE-III DOMAIN-CONTAINING PROTEIN"/>
    <property type="match status" value="1"/>
</dbReference>
<keyword evidence="16" id="KW-1185">Reference proteome</keyword>
<accession>A0A7J6BIR8</accession>
<dbReference type="InterPro" id="IPR013783">
    <property type="entry name" value="Ig-like_fold"/>
</dbReference>
<evidence type="ECO:0000256" key="10">
    <source>
        <dbReference type="ARBA" id="ARBA00023319"/>
    </source>
</evidence>
<protein>
    <recommendedName>
        <fullName evidence="14">Ig-like domain-containing protein</fullName>
    </recommendedName>
</protein>
<dbReference type="InterPro" id="IPR003598">
    <property type="entry name" value="Ig_sub2"/>
</dbReference>
<dbReference type="AlphaFoldDB" id="A0A7J6BIR8"/>
<dbReference type="GO" id="GO:0007166">
    <property type="term" value="P:cell surface receptor signaling pathway"/>
    <property type="evidence" value="ECO:0007669"/>
    <property type="project" value="TreeGrafter"/>
</dbReference>
<gene>
    <name evidence="15" type="ORF">AMELA_G00004180</name>
</gene>
<dbReference type="GO" id="GO:0071222">
    <property type="term" value="P:cellular response to lipopolysaccharide"/>
    <property type="evidence" value="ECO:0007669"/>
    <property type="project" value="TreeGrafter"/>
</dbReference>
<evidence type="ECO:0000256" key="3">
    <source>
        <dbReference type="ARBA" id="ARBA00022692"/>
    </source>
</evidence>
<dbReference type="SMART" id="SM00409">
    <property type="entry name" value="IG"/>
    <property type="match status" value="2"/>
</dbReference>
<feature type="domain" description="Ig-like" evidence="14">
    <location>
        <begin position="21"/>
        <end position="105"/>
    </location>
</feature>
<keyword evidence="5 12" id="KW-1133">Transmembrane helix</keyword>
<dbReference type="Pfam" id="PF07686">
    <property type="entry name" value="V-set"/>
    <property type="match status" value="2"/>
</dbReference>
<dbReference type="InterPro" id="IPR007110">
    <property type="entry name" value="Ig-like_dom"/>
</dbReference>
<evidence type="ECO:0000259" key="14">
    <source>
        <dbReference type="PROSITE" id="PS50835"/>
    </source>
</evidence>
<evidence type="ECO:0000256" key="13">
    <source>
        <dbReference type="SAM" id="SignalP"/>
    </source>
</evidence>
<evidence type="ECO:0000256" key="9">
    <source>
        <dbReference type="ARBA" id="ARBA00023180"/>
    </source>
</evidence>
<keyword evidence="6 12" id="KW-0472">Membrane</keyword>
<dbReference type="PANTHER" id="PTHR25466">
    <property type="entry name" value="T-LYMPHOCYTE ACTIVATION ANTIGEN"/>
    <property type="match status" value="1"/>
</dbReference>
<proteinExistence type="predicted"/>
<keyword evidence="9" id="KW-0325">Glycoprotein</keyword>
<evidence type="ECO:0000256" key="7">
    <source>
        <dbReference type="ARBA" id="ARBA00023157"/>
    </source>
</evidence>
<dbReference type="GO" id="GO:0006955">
    <property type="term" value="P:immune response"/>
    <property type="evidence" value="ECO:0007669"/>
    <property type="project" value="TreeGrafter"/>
</dbReference>
<evidence type="ECO:0000256" key="6">
    <source>
        <dbReference type="ARBA" id="ARBA00023136"/>
    </source>
</evidence>
<organism evidence="15 16">
    <name type="scientific">Ameiurus melas</name>
    <name type="common">Black bullhead</name>
    <name type="synonym">Silurus melas</name>
    <dbReference type="NCBI Taxonomy" id="219545"/>
    <lineage>
        <taxon>Eukaryota</taxon>
        <taxon>Metazoa</taxon>
        <taxon>Chordata</taxon>
        <taxon>Craniata</taxon>
        <taxon>Vertebrata</taxon>
        <taxon>Euteleostomi</taxon>
        <taxon>Actinopterygii</taxon>
        <taxon>Neopterygii</taxon>
        <taxon>Teleostei</taxon>
        <taxon>Ostariophysi</taxon>
        <taxon>Siluriformes</taxon>
        <taxon>Ictaluridae</taxon>
        <taxon>Ameiurus</taxon>
    </lineage>
</organism>
<feature type="transmembrane region" description="Helical" evidence="12">
    <location>
        <begin position="236"/>
        <end position="259"/>
    </location>
</feature>
<dbReference type="InterPro" id="IPR036179">
    <property type="entry name" value="Ig-like_dom_sf"/>
</dbReference>
<dbReference type="GO" id="GO:0042102">
    <property type="term" value="P:positive regulation of T cell proliferation"/>
    <property type="evidence" value="ECO:0007669"/>
    <property type="project" value="TreeGrafter"/>
</dbReference>
<dbReference type="EMBL" id="JAAGNN010000001">
    <property type="protein sequence ID" value="KAF4093638.1"/>
    <property type="molecule type" value="Genomic_DNA"/>
</dbReference>
<dbReference type="GO" id="GO:0042130">
    <property type="term" value="P:negative regulation of T cell proliferation"/>
    <property type="evidence" value="ECO:0007669"/>
    <property type="project" value="TreeGrafter"/>
</dbReference>
<evidence type="ECO:0000256" key="8">
    <source>
        <dbReference type="ARBA" id="ARBA00023170"/>
    </source>
</evidence>
<keyword evidence="4 13" id="KW-0732">Signal</keyword>
<dbReference type="GO" id="GO:0009897">
    <property type="term" value="C:external side of plasma membrane"/>
    <property type="evidence" value="ECO:0007669"/>
    <property type="project" value="TreeGrafter"/>
</dbReference>
<sequence>MKLVLSTGVLLIVHLLILQCPAFTVRHIMVNEPLTFLCICTGNRPVVLWTRFIPSKVVIAKCDSQTCRIEQHFQKRFAVSGDTSSGNYSISISSVVYTDAGSYRCSCDGDPVDEVKLQVYVPIVIKAFEGENVTLPCYGDTRIDAVNVQWKKGEETVLEITSATTGDVSVGRYSISKEGYQDGDLSLHISSVNRSHDAFYRCLIHDESRDGDPRAVLLKVEERRPEHQPPPACNCYTVLAIAVTLVILVLVILLIIYFVRRLGETNNNASTDPGPPVQEENQMIPKLSSTQSFQD</sequence>
<dbReference type="Gene3D" id="2.60.40.10">
    <property type="entry name" value="Immunoglobulins"/>
    <property type="match status" value="2"/>
</dbReference>
<dbReference type="InterPro" id="IPR013106">
    <property type="entry name" value="Ig_V-set"/>
</dbReference>
<feature type="chain" id="PRO_5029659225" description="Ig-like domain-containing protein" evidence="13">
    <location>
        <begin position="23"/>
        <end position="295"/>
    </location>
</feature>
<feature type="domain" description="Ig-like" evidence="14">
    <location>
        <begin position="111"/>
        <end position="219"/>
    </location>
</feature>
<keyword evidence="3 12" id="KW-0812">Transmembrane</keyword>
<evidence type="ECO:0000256" key="1">
    <source>
        <dbReference type="ARBA" id="ARBA00004251"/>
    </source>
</evidence>
<evidence type="ECO:0000256" key="12">
    <source>
        <dbReference type="SAM" id="Phobius"/>
    </source>
</evidence>
<keyword evidence="8" id="KW-0675">Receptor</keyword>
<dbReference type="Proteomes" id="UP000593565">
    <property type="component" value="Unassembled WGS sequence"/>
</dbReference>
<comment type="subcellular location">
    <subcellularLocation>
        <location evidence="1">Cell membrane</location>
        <topology evidence="1">Single-pass type I membrane protein</topology>
    </subcellularLocation>
</comment>
<evidence type="ECO:0000256" key="11">
    <source>
        <dbReference type="SAM" id="MobiDB-lite"/>
    </source>
</evidence>
<reference evidence="15 16" key="1">
    <citation type="submission" date="2020-02" db="EMBL/GenBank/DDBJ databases">
        <title>A chromosome-scale genome assembly of the black bullhead catfish (Ameiurus melas).</title>
        <authorList>
            <person name="Wen M."/>
            <person name="Zham M."/>
            <person name="Cabau C."/>
            <person name="Klopp C."/>
            <person name="Donnadieu C."/>
            <person name="Roques C."/>
            <person name="Bouchez O."/>
            <person name="Lampietro C."/>
            <person name="Jouanno E."/>
            <person name="Herpin A."/>
            <person name="Louis A."/>
            <person name="Berthelot C."/>
            <person name="Parey E."/>
            <person name="Roest-Crollius H."/>
            <person name="Braasch I."/>
            <person name="Postlethwait J."/>
            <person name="Robinson-Rechavi M."/>
            <person name="Echchiki A."/>
            <person name="Begum T."/>
            <person name="Montfort J."/>
            <person name="Schartl M."/>
            <person name="Bobe J."/>
            <person name="Guiguen Y."/>
        </authorList>
    </citation>
    <scope>NUCLEOTIDE SEQUENCE [LARGE SCALE GENOMIC DNA]</scope>
    <source>
        <strain evidence="15">M_S1</strain>
        <tissue evidence="15">Blood</tissue>
    </source>
</reference>